<dbReference type="SUPFAM" id="SSF51735">
    <property type="entry name" value="NAD(P)-binding Rossmann-fold domains"/>
    <property type="match status" value="1"/>
</dbReference>
<comment type="caution">
    <text evidence="5">The sequence shown here is derived from an EMBL/GenBank/DDBJ whole genome shotgun (WGS) entry which is preliminary data.</text>
</comment>
<dbReference type="Proteomes" id="UP000649151">
    <property type="component" value="Unassembled WGS sequence"/>
</dbReference>
<evidence type="ECO:0000256" key="3">
    <source>
        <dbReference type="RuleBase" id="RU000363"/>
    </source>
</evidence>
<keyword evidence="2" id="KW-0560">Oxidoreductase</keyword>
<name>A0ABR7IRN8_9CLOT</name>
<dbReference type="PANTHER" id="PTHR44196">
    <property type="entry name" value="DEHYDROGENASE/REDUCTASE SDR FAMILY MEMBER 7B"/>
    <property type="match status" value="1"/>
</dbReference>
<keyword evidence="4" id="KW-0812">Transmembrane</keyword>
<evidence type="ECO:0000256" key="2">
    <source>
        <dbReference type="ARBA" id="ARBA00023002"/>
    </source>
</evidence>
<accession>A0ABR7IRN8</accession>
<organism evidence="5 6">
    <name type="scientific">Clostridium facile</name>
    <dbReference type="NCBI Taxonomy" id="2763035"/>
    <lineage>
        <taxon>Bacteria</taxon>
        <taxon>Bacillati</taxon>
        <taxon>Bacillota</taxon>
        <taxon>Clostridia</taxon>
        <taxon>Eubacteriales</taxon>
        <taxon>Clostridiaceae</taxon>
        <taxon>Clostridium</taxon>
    </lineage>
</organism>
<evidence type="ECO:0000313" key="6">
    <source>
        <dbReference type="Proteomes" id="UP000649151"/>
    </source>
</evidence>
<gene>
    <name evidence="5" type="ORF">H8Z77_07270</name>
</gene>
<evidence type="ECO:0000256" key="1">
    <source>
        <dbReference type="ARBA" id="ARBA00006484"/>
    </source>
</evidence>
<feature type="transmembrane region" description="Helical" evidence="4">
    <location>
        <begin position="125"/>
        <end position="146"/>
    </location>
</feature>
<dbReference type="InterPro" id="IPR002347">
    <property type="entry name" value="SDR_fam"/>
</dbReference>
<dbReference type="Gene3D" id="3.40.50.720">
    <property type="entry name" value="NAD(P)-binding Rossmann-like Domain"/>
    <property type="match status" value="1"/>
</dbReference>
<keyword evidence="4" id="KW-1133">Transmembrane helix</keyword>
<evidence type="ECO:0000256" key="4">
    <source>
        <dbReference type="SAM" id="Phobius"/>
    </source>
</evidence>
<dbReference type="PRINTS" id="PR00080">
    <property type="entry name" value="SDRFAMILY"/>
</dbReference>
<dbReference type="InterPro" id="IPR036291">
    <property type="entry name" value="NAD(P)-bd_dom_sf"/>
</dbReference>
<dbReference type="EMBL" id="JACOQK010000001">
    <property type="protein sequence ID" value="MBC5787816.1"/>
    <property type="molecule type" value="Genomic_DNA"/>
</dbReference>
<sequence length="249" mass="27721">MKAIITGASNGIGKDMAELLSSRGYEVVLVARSEDKLKQLQNSLPTPAEVVVADLSRPESCFALYERYQNEPIDLLVNNAGYGIFGRFDETELSDELNMLDLNIKAVHILTKLFVKKMEEQNHGFILNVASSAAFFVGPLLSSYYASKAYVLRLTQAVQAEVNKSNKKVHLSVLCPGPVDTGFNQRAGVQFGLKGLDSRGVAEYALQQMFQRKQVIIPGITMKIAKFGSRFLPDRLITEVAYHFQRKKQ</sequence>
<dbReference type="PRINTS" id="PR00081">
    <property type="entry name" value="GDHRDH"/>
</dbReference>
<dbReference type="PANTHER" id="PTHR44196:SF2">
    <property type="entry name" value="SHORT-CHAIN DEHYDROGENASE-RELATED"/>
    <property type="match status" value="1"/>
</dbReference>
<dbReference type="RefSeq" id="WP_186996615.1">
    <property type="nucleotide sequence ID" value="NZ_JACOQK010000001.1"/>
</dbReference>
<keyword evidence="6" id="KW-1185">Reference proteome</keyword>
<dbReference type="CDD" id="cd05233">
    <property type="entry name" value="SDR_c"/>
    <property type="match status" value="1"/>
</dbReference>
<proteinExistence type="inferred from homology"/>
<comment type="similarity">
    <text evidence="1 3">Belongs to the short-chain dehydrogenases/reductases (SDR) family.</text>
</comment>
<protein>
    <submittedName>
        <fullName evidence="5">SDR family oxidoreductase</fullName>
    </submittedName>
</protein>
<dbReference type="Pfam" id="PF00106">
    <property type="entry name" value="adh_short"/>
    <property type="match status" value="1"/>
</dbReference>
<reference evidence="5 6" key="1">
    <citation type="submission" date="2020-08" db="EMBL/GenBank/DDBJ databases">
        <title>Genome public.</title>
        <authorList>
            <person name="Liu C."/>
            <person name="Sun Q."/>
        </authorList>
    </citation>
    <scope>NUCLEOTIDE SEQUENCE [LARGE SCALE GENOMIC DNA]</scope>
    <source>
        <strain evidence="5 6">NSJ-27</strain>
    </source>
</reference>
<dbReference type="PIRSF" id="PIRSF000126">
    <property type="entry name" value="11-beta-HSD1"/>
    <property type="match status" value="1"/>
</dbReference>
<evidence type="ECO:0000313" key="5">
    <source>
        <dbReference type="EMBL" id="MBC5787816.1"/>
    </source>
</evidence>
<keyword evidence="4" id="KW-0472">Membrane</keyword>